<organism evidence="2 3">
    <name type="scientific">Chitinophaga flava</name>
    <dbReference type="NCBI Taxonomy" id="2259036"/>
    <lineage>
        <taxon>Bacteria</taxon>
        <taxon>Pseudomonadati</taxon>
        <taxon>Bacteroidota</taxon>
        <taxon>Chitinophagia</taxon>
        <taxon>Chitinophagales</taxon>
        <taxon>Chitinophagaceae</taxon>
        <taxon>Chitinophaga</taxon>
    </lineage>
</organism>
<comment type="caution">
    <text evidence="2">The sequence shown here is derived from an EMBL/GenBank/DDBJ whole genome shotgun (WGS) entry which is preliminary data.</text>
</comment>
<protein>
    <recommendedName>
        <fullName evidence="4">DUF5017 domain-containing protein</fullName>
    </recommendedName>
</protein>
<proteinExistence type="predicted"/>
<dbReference type="OrthoDB" id="665528at2"/>
<feature type="signal peptide" evidence="1">
    <location>
        <begin position="1"/>
        <end position="22"/>
    </location>
</feature>
<keyword evidence="1" id="KW-0732">Signal</keyword>
<dbReference type="EMBL" id="QFFJ01000001">
    <property type="protein sequence ID" value="RBL92573.1"/>
    <property type="molecule type" value="Genomic_DNA"/>
</dbReference>
<keyword evidence="3" id="KW-1185">Reference proteome</keyword>
<feature type="chain" id="PRO_5016627966" description="DUF5017 domain-containing protein" evidence="1">
    <location>
        <begin position="23"/>
        <end position="167"/>
    </location>
</feature>
<name>A0A365Y1V3_9BACT</name>
<evidence type="ECO:0008006" key="4">
    <source>
        <dbReference type="Google" id="ProtNLM"/>
    </source>
</evidence>
<dbReference type="AlphaFoldDB" id="A0A365Y1V3"/>
<evidence type="ECO:0000313" key="2">
    <source>
        <dbReference type="EMBL" id="RBL92573.1"/>
    </source>
</evidence>
<evidence type="ECO:0000256" key="1">
    <source>
        <dbReference type="SAM" id="SignalP"/>
    </source>
</evidence>
<gene>
    <name evidence="2" type="ORF">DF182_08315</name>
</gene>
<accession>A0A365Y1V3</accession>
<dbReference type="RefSeq" id="WP_113615175.1">
    <property type="nucleotide sequence ID" value="NZ_QFFJ01000001.1"/>
</dbReference>
<dbReference type="Proteomes" id="UP000253410">
    <property type="component" value="Unassembled WGS sequence"/>
</dbReference>
<reference evidence="2 3" key="1">
    <citation type="submission" date="2018-05" db="EMBL/GenBank/DDBJ databases">
        <title>Chitinophaga sp. K3CV102501T nov., isolated from isolated from a monsoon evergreen broad-leaved forest soil.</title>
        <authorList>
            <person name="Lv Y."/>
        </authorList>
    </citation>
    <scope>NUCLEOTIDE SEQUENCE [LARGE SCALE GENOMIC DNA]</scope>
    <source>
        <strain evidence="2 3">GDMCC 1.1325</strain>
    </source>
</reference>
<sequence length="167" mass="18067">MKKIVYLSAYLLLVLTSCTKNNDFVKEELEKALPTVEVTSVGLLRQVGPFATTDVIQVTFGGALTKANPGALDYAWYDVPVSGAAKMVDSVHFNSWNESAAAANGNNSVATTLTPASYPNTNIYSGNINMKLSKLPAGSKSYSLRVYVRTEKGEMAMISQTRFITVK</sequence>
<dbReference type="PROSITE" id="PS51257">
    <property type="entry name" value="PROKAR_LIPOPROTEIN"/>
    <property type="match status" value="1"/>
</dbReference>
<evidence type="ECO:0000313" key="3">
    <source>
        <dbReference type="Proteomes" id="UP000253410"/>
    </source>
</evidence>